<dbReference type="GO" id="GO:0005524">
    <property type="term" value="F:ATP binding"/>
    <property type="evidence" value="ECO:0007669"/>
    <property type="project" value="UniProtKB-UniRule"/>
</dbReference>
<dbReference type="GO" id="GO:0043771">
    <property type="term" value="F:cytidine kinase activity"/>
    <property type="evidence" value="ECO:0007669"/>
    <property type="project" value="RHEA"/>
</dbReference>
<evidence type="ECO:0000256" key="11">
    <source>
        <dbReference type="ARBA" id="ARBA00022840"/>
    </source>
</evidence>
<comment type="pathway">
    <text evidence="2 16 17">Pyrimidine metabolism; UMP biosynthesis via salvage pathway; UMP from uridine: step 1/1.</text>
</comment>
<dbReference type="CDD" id="cd02023">
    <property type="entry name" value="UMPK"/>
    <property type="match status" value="1"/>
</dbReference>
<dbReference type="UniPathway" id="UPA00579">
    <property type="reaction ID" value="UER00640"/>
</dbReference>
<feature type="domain" description="Phosphoribulokinase/uridine kinase" evidence="18">
    <location>
        <begin position="7"/>
        <end position="190"/>
    </location>
</feature>
<dbReference type="EMBL" id="QXIT01000113">
    <property type="protein sequence ID" value="RIE07343.1"/>
    <property type="molecule type" value="Genomic_DNA"/>
</dbReference>
<dbReference type="HAMAP" id="MF_00551">
    <property type="entry name" value="Uridine_kinase"/>
    <property type="match status" value="1"/>
</dbReference>
<evidence type="ECO:0000256" key="4">
    <source>
        <dbReference type="ARBA" id="ARBA00005408"/>
    </source>
</evidence>
<dbReference type="EC" id="2.7.1.48" evidence="5 16"/>
<evidence type="ECO:0000313" key="20">
    <source>
        <dbReference type="Proteomes" id="UP000266260"/>
    </source>
</evidence>
<keyword evidence="8 16" id="KW-0808">Transferase</keyword>
<dbReference type="InterPro" id="IPR006083">
    <property type="entry name" value="PRK/URK"/>
</dbReference>
<dbReference type="Proteomes" id="UP000266260">
    <property type="component" value="Unassembled WGS sequence"/>
</dbReference>
<dbReference type="GO" id="GO:0005737">
    <property type="term" value="C:cytoplasm"/>
    <property type="evidence" value="ECO:0007669"/>
    <property type="project" value="UniProtKB-SubCell"/>
</dbReference>
<comment type="subcellular location">
    <subcellularLocation>
        <location evidence="1 16 17">Cytoplasm</location>
    </subcellularLocation>
</comment>
<evidence type="ECO:0000256" key="1">
    <source>
        <dbReference type="ARBA" id="ARBA00004496"/>
    </source>
</evidence>
<accession>A0A398CXR1</accession>
<dbReference type="InterPro" id="IPR000764">
    <property type="entry name" value="Uridine_kinase-like"/>
</dbReference>
<evidence type="ECO:0000256" key="10">
    <source>
        <dbReference type="ARBA" id="ARBA00022777"/>
    </source>
</evidence>
<sequence length="207" mass="23672">MTRPILVGIAGGSGSGKTTVAEKIMHETAQPVVFLKQDSYYRNFDGMSIDEKRRINYDHPSAYDDDLLIDHLQRLTRGEAVDVPVYSYARYERELWTDHVEPQPVIILEGILVLENAALRDLLDIKLYVDTDADVRFIRRLLRDTRERGRTVESVVAQYMDVVRPMHLQFVEPTKRYADLIIPEGGFNLVAIDVIVSKLQHFLNSAG</sequence>
<dbReference type="GO" id="GO:0044211">
    <property type="term" value="P:CTP salvage"/>
    <property type="evidence" value="ECO:0007669"/>
    <property type="project" value="UniProtKB-UniRule"/>
</dbReference>
<dbReference type="NCBIfam" id="NF004018">
    <property type="entry name" value="PRK05480.1"/>
    <property type="match status" value="1"/>
</dbReference>
<evidence type="ECO:0000256" key="2">
    <source>
        <dbReference type="ARBA" id="ARBA00004690"/>
    </source>
</evidence>
<keyword evidence="20" id="KW-1185">Reference proteome</keyword>
<evidence type="ECO:0000256" key="17">
    <source>
        <dbReference type="RuleBase" id="RU003825"/>
    </source>
</evidence>
<comment type="catalytic activity">
    <reaction evidence="14 17">
        <text>cytidine + ATP = CMP + ADP + H(+)</text>
        <dbReference type="Rhea" id="RHEA:24674"/>
        <dbReference type="ChEBI" id="CHEBI:15378"/>
        <dbReference type="ChEBI" id="CHEBI:17562"/>
        <dbReference type="ChEBI" id="CHEBI:30616"/>
        <dbReference type="ChEBI" id="CHEBI:60377"/>
        <dbReference type="ChEBI" id="CHEBI:456216"/>
        <dbReference type="EC" id="2.7.1.48"/>
    </reaction>
</comment>
<evidence type="ECO:0000256" key="12">
    <source>
        <dbReference type="ARBA" id="ARBA00030641"/>
    </source>
</evidence>
<evidence type="ECO:0000256" key="9">
    <source>
        <dbReference type="ARBA" id="ARBA00022741"/>
    </source>
</evidence>
<comment type="catalytic activity">
    <reaction evidence="15 16 17">
        <text>uridine + ATP = UMP + ADP + H(+)</text>
        <dbReference type="Rhea" id="RHEA:16825"/>
        <dbReference type="ChEBI" id="CHEBI:15378"/>
        <dbReference type="ChEBI" id="CHEBI:16704"/>
        <dbReference type="ChEBI" id="CHEBI:30616"/>
        <dbReference type="ChEBI" id="CHEBI:57865"/>
        <dbReference type="ChEBI" id="CHEBI:456216"/>
        <dbReference type="EC" id="2.7.1.48"/>
    </reaction>
</comment>
<evidence type="ECO:0000256" key="15">
    <source>
        <dbReference type="ARBA" id="ARBA00048909"/>
    </source>
</evidence>
<dbReference type="UniPathway" id="UPA00574">
    <property type="reaction ID" value="UER00637"/>
</dbReference>
<dbReference type="InterPro" id="IPR027417">
    <property type="entry name" value="P-loop_NTPase"/>
</dbReference>
<comment type="pathway">
    <text evidence="3 16 17">Pyrimidine metabolism; CTP biosynthesis via salvage pathway; CTP from cytidine: step 1/3.</text>
</comment>
<keyword evidence="10 16" id="KW-0418">Kinase</keyword>
<dbReference type="GO" id="GO:0044206">
    <property type="term" value="P:UMP salvage"/>
    <property type="evidence" value="ECO:0007669"/>
    <property type="project" value="UniProtKB-UniRule"/>
</dbReference>
<organism evidence="19 20">
    <name type="scientific">Candidatus Cryosericum odellii</name>
    <dbReference type="NCBI Taxonomy" id="2290917"/>
    <lineage>
        <taxon>Bacteria</taxon>
        <taxon>Pseudomonadati</taxon>
        <taxon>Caldisericota/Cryosericota group</taxon>
        <taxon>Candidatus Cryosericota</taxon>
        <taxon>Candidatus Cryosericia</taxon>
        <taxon>Candidatus Cryosericales</taxon>
        <taxon>Candidatus Cryosericaceae</taxon>
        <taxon>Candidatus Cryosericum</taxon>
    </lineage>
</organism>
<dbReference type="Gene3D" id="3.40.50.300">
    <property type="entry name" value="P-loop containing nucleotide triphosphate hydrolases"/>
    <property type="match status" value="1"/>
</dbReference>
<keyword evidence="11 16" id="KW-0067">ATP-binding</keyword>
<keyword evidence="7 16" id="KW-0963">Cytoplasm</keyword>
<evidence type="ECO:0000313" key="19">
    <source>
        <dbReference type="EMBL" id="RIE07343.1"/>
    </source>
</evidence>
<dbReference type="InterPro" id="IPR026008">
    <property type="entry name" value="Uridine_kinase"/>
</dbReference>
<evidence type="ECO:0000259" key="18">
    <source>
        <dbReference type="Pfam" id="PF00485"/>
    </source>
</evidence>
<comment type="caution">
    <text evidence="19">The sequence shown here is derived from an EMBL/GenBank/DDBJ whole genome shotgun (WGS) entry which is preliminary data.</text>
</comment>
<reference evidence="19 20" key="1">
    <citation type="submission" date="2018-09" db="EMBL/GenBank/DDBJ databases">
        <title>Discovery and Ecogenomic Context for Candidatus Cryosericales, a Global Caldiserica Order Active in Thawing Permafrost.</title>
        <authorList>
            <person name="Martinez M.A."/>
            <person name="Woodcroft B.J."/>
            <person name="Ignacio Espinoza J.C."/>
            <person name="Zayed A."/>
            <person name="Singleton C.M."/>
            <person name="Boyd J."/>
            <person name="Li Y.-F."/>
            <person name="Purvine S."/>
            <person name="Maughan H."/>
            <person name="Hodgkins S.B."/>
            <person name="Anderson D."/>
            <person name="Sederholm M."/>
            <person name="Temperton B."/>
            <person name="Saleska S.R."/>
            <person name="Tyson G.W."/>
            <person name="Rich V.I."/>
        </authorList>
    </citation>
    <scope>NUCLEOTIDE SEQUENCE [LARGE SCALE GENOMIC DNA]</scope>
    <source>
        <strain evidence="19 20">SMC6</strain>
    </source>
</reference>
<protein>
    <recommendedName>
        <fullName evidence="6 16">Uridine kinase</fullName>
        <ecNumber evidence="5 16">2.7.1.48</ecNumber>
    </recommendedName>
    <alternativeName>
        <fullName evidence="12 16">Cytidine monophosphokinase</fullName>
    </alternativeName>
    <alternativeName>
        <fullName evidence="13 16">Uridine monophosphokinase</fullName>
    </alternativeName>
</protein>
<dbReference type="SUPFAM" id="SSF52540">
    <property type="entry name" value="P-loop containing nucleoside triphosphate hydrolases"/>
    <property type="match status" value="1"/>
</dbReference>
<dbReference type="Pfam" id="PF00485">
    <property type="entry name" value="PRK"/>
    <property type="match status" value="1"/>
</dbReference>
<evidence type="ECO:0000256" key="7">
    <source>
        <dbReference type="ARBA" id="ARBA00022490"/>
    </source>
</evidence>
<keyword evidence="9 16" id="KW-0547">Nucleotide-binding</keyword>
<evidence type="ECO:0000256" key="6">
    <source>
        <dbReference type="ARBA" id="ARBA00021478"/>
    </source>
</evidence>
<dbReference type="NCBIfam" id="TIGR00235">
    <property type="entry name" value="udk"/>
    <property type="match status" value="1"/>
</dbReference>
<evidence type="ECO:0000256" key="14">
    <source>
        <dbReference type="ARBA" id="ARBA00047436"/>
    </source>
</evidence>
<evidence type="ECO:0000256" key="13">
    <source>
        <dbReference type="ARBA" id="ARBA00031452"/>
    </source>
</evidence>
<evidence type="ECO:0000256" key="8">
    <source>
        <dbReference type="ARBA" id="ARBA00022679"/>
    </source>
</evidence>
<evidence type="ECO:0000256" key="16">
    <source>
        <dbReference type="HAMAP-Rule" id="MF_00551"/>
    </source>
</evidence>
<dbReference type="GO" id="GO:0004849">
    <property type="term" value="F:uridine kinase activity"/>
    <property type="evidence" value="ECO:0007669"/>
    <property type="project" value="UniProtKB-UniRule"/>
</dbReference>
<dbReference type="PANTHER" id="PTHR10285">
    <property type="entry name" value="URIDINE KINASE"/>
    <property type="match status" value="1"/>
</dbReference>
<comment type="similarity">
    <text evidence="4 16 17">Belongs to the uridine kinase family.</text>
</comment>
<dbReference type="PRINTS" id="PR00988">
    <property type="entry name" value="URIDINKINASE"/>
</dbReference>
<dbReference type="AlphaFoldDB" id="A0A398CXR1"/>
<proteinExistence type="inferred from homology"/>
<name>A0A398CXR1_9BACT</name>
<dbReference type="RefSeq" id="WP_119175739.1">
    <property type="nucleotide sequence ID" value="NZ_QXIT01000113.1"/>
</dbReference>
<evidence type="ECO:0000256" key="3">
    <source>
        <dbReference type="ARBA" id="ARBA00004784"/>
    </source>
</evidence>
<feature type="binding site" evidence="16">
    <location>
        <begin position="11"/>
        <end position="18"/>
    </location>
    <ligand>
        <name>ATP</name>
        <dbReference type="ChEBI" id="CHEBI:30616"/>
    </ligand>
</feature>
<evidence type="ECO:0000256" key="5">
    <source>
        <dbReference type="ARBA" id="ARBA00012137"/>
    </source>
</evidence>
<gene>
    <name evidence="16" type="primary">udk</name>
    <name evidence="19" type="ORF">SMC6_06790</name>
</gene>